<proteinExistence type="predicted"/>
<evidence type="ECO:0000313" key="3">
    <source>
        <dbReference type="Proteomes" id="UP001222932"/>
    </source>
</evidence>
<evidence type="ECO:0000259" key="1">
    <source>
        <dbReference type="Pfam" id="PF01965"/>
    </source>
</evidence>
<dbReference type="Gene3D" id="3.40.50.880">
    <property type="match status" value="1"/>
</dbReference>
<dbReference type="PANTHER" id="PTHR43130:SF2">
    <property type="entry name" value="DJ-1_PFPI DOMAIN-CONTAINING PROTEIN"/>
    <property type="match status" value="1"/>
</dbReference>
<reference evidence="2" key="2">
    <citation type="submission" date="2023-06" db="EMBL/GenBank/DDBJ databases">
        <authorList>
            <person name="Kobayashi Y."/>
            <person name="Kayamori A."/>
            <person name="Aoki K."/>
            <person name="Shiwa Y."/>
            <person name="Fujita N."/>
            <person name="Sugita T."/>
            <person name="Iwasaki W."/>
            <person name="Tanaka N."/>
            <person name="Takashima M."/>
        </authorList>
    </citation>
    <scope>NUCLEOTIDE SEQUENCE</scope>
    <source>
        <strain evidence="2">HIS016</strain>
    </source>
</reference>
<dbReference type="PANTHER" id="PTHR43130">
    <property type="entry name" value="ARAC-FAMILY TRANSCRIPTIONAL REGULATOR"/>
    <property type="match status" value="1"/>
</dbReference>
<protein>
    <recommendedName>
        <fullName evidence="1">DJ-1/PfpI domain-containing protein</fullName>
    </recommendedName>
</protein>
<dbReference type="GO" id="GO:0006355">
    <property type="term" value="P:regulation of DNA-templated transcription"/>
    <property type="evidence" value="ECO:0007669"/>
    <property type="project" value="TreeGrafter"/>
</dbReference>
<accession>A0AAD3TXD6</accession>
<dbReference type="InterPro" id="IPR052158">
    <property type="entry name" value="INH-QAR"/>
</dbReference>
<dbReference type="Pfam" id="PF01965">
    <property type="entry name" value="DJ-1_PfpI"/>
    <property type="match status" value="1"/>
</dbReference>
<feature type="domain" description="DJ-1/PfpI" evidence="1">
    <location>
        <begin position="5"/>
        <end position="169"/>
    </location>
</feature>
<organism evidence="2 3">
    <name type="scientific">Cutaneotrichosporon spelunceum</name>
    <dbReference type="NCBI Taxonomy" id="1672016"/>
    <lineage>
        <taxon>Eukaryota</taxon>
        <taxon>Fungi</taxon>
        <taxon>Dikarya</taxon>
        <taxon>Basidiomycota</taxon>
        <taxon>Agaricomycotina</taxon>
        <taxon>Tremellomycetes</taxon>
        <taxon>Trichosporonales</taxon>
        <taxon>Trichosporonaceae</taxon>
        <taxon>Cutaneotrichosporon</taxon>
    </lineage>
</organism>
<sequence>MIHIGLLLFPGVQQLDIVGPHDTLTGLPGVQTHMVWKTLDAVRASTGLGLVPDTTFATCPPLDVLIVPGGVGISALLTDADVLAWLRAVAHAPAIKYVTSVCTGSLVLATAGLLDGRRATSHWRFRDILAEAGAIPTKGRIVTDRDGAYVVMSGGGVTAGIDFALALAAELVGEDEAMRKQLYLEYAPAPPFEAGEPESAPRRIVDAVMNATEANVRDRTEGVRAGNVAEARV</sequence>
<gene>
    <name evidence="2" type="ORF">CspeluHIS016_0600790</name>
</gene>
<comment type="caution">
    <text evidence="2">The sequence shown here is derived from an EMBL/GenBank/DDBJ whole genome shotgun (WGS) entry which is preliminary data.</text>
</comment>
<dbReference type="AlphaFoldDB" id="A0AAD3TXD6"/>
<dbReference type="InterPro" id="IPR029062">
    <property type="entry name" value="Class_I_gatase-like"/>
</dbReference>
<dbReference type="EMBL" id="BTCM01000006">
    <property type="protein sequence ID" value="GMK58637.1"/>
    <property type="molecule type" value="Genomic_DNA"/>
</dbReference>
<evidence type="ECO:0000313" key="2">
    <source>
        <dbReference type="EMBL" id="GMK58637.1"/>
    </source>
</evidence>
<keyword evidence="3" id="KW-1185">Reference proteome</keyword>
<name>A0AAD3TXD6_9TREE</name>
<dbReference type="InterPro" id="IPR002818">
    <property type="entry name" value="DJ-1/PfpI"/>
</dbReference>
<dbReference type="SUPFAM" id="SSF52317">
    <property type="entry name" value="Class I glutamine amidotransferase-like"/>
    <property type="match status" value="1"/>
</dbReference>
<reference evidence="2" key="1">
    <citation type="journal article" date="2023" name="BMC Genomics">
        <title>Chromosome-level genome assemblies of Cutaneotrichosporon spp. (Trichosporonales, Basidiomycota) reveal imbalanced evolution between nucleotide sequences and chromosome synteny.</title>
        <authorList>
            <person name="Kobayashi Y."/>
            <person name="Kayamori A."/>
            <person name="Aoki K."/>
            <person name="Shiwa Y."/>
            <person name="Matsutani M."/>
            <person name="Fujita N."/>
            <person name="Sugita T."/>
            <person name="Iwasaki W."/>
            <person name="Tanaka N."/>
            <person name="Takashima M."/>
        </authorList>
    </citation>
    <scope>NUCLEOTIDE SEQUENCE</scope>
    <source>
        <strain evidence="2">HIS016</strain>
    </source>
</reference>
<dbReference type="CDD" id="cd03139">
    <property type="entry name" value="GATase1_PfpI_2"/>
    <property type="match status" value="1"/>
</dbReference>
<dbReference type="Proteomes" id="UP001222932">
    <property type="component" value="Unassembled WGS sequence"/>
</dbReference>